<dbReference type="Proteomes" id="UP000035050">
    <property type="component" value="Plasmid pPO70-1"/>
</dbReference>
<reference evidence="1" key="1">
    <citation type="submission" date="2016-06" db="EMBL/GenBank/DDBJ databases">
        <title>Pandoraea oxalativorans DSM 23570 Genome Sequencing.</title>
        <authorList>
            <person name="Ee R."/>
            <person name="Lim Y.-L."/>
            <person name="Yong D."/>
            <person name="Yin W.-F."/>
            <person name="Chan K.-G."/>
        </authorList>
    </citation>
    <scope>NUCLEOTIDE SEQUENCE</scope>
    <source>
        <strain evidence="1">DSM 23570</strain>
        <plasmid evidence="1">pPO70-1</plasmid>
    </source>
</reference>
<keyword evidence="1" id="KW-0614">Plasmid</keyword>
<organism evidence="1 2">
    <name type="scientific">Pandoraea oxalativorans</name>
    <dbReference type="NCBI Taxonomy" id="573737"/>
    <lineage>
        <taxon>Bacteria</taxon>
        <taxon>Pseudomonadati</taxon>
        <taxon>Pseudomonadota</taxon>
        <taxon>Betaproteobacteria</taxon>
        <taxon>Burkholderiales</taxon>
        <taxon>Burkholderiaceae</taxon>
        <taxon>Pandoraea</taxon>
    </lineage>
</organism>
<keyword evidence="2" id="KW-1185">Reference proteome</keyword>
<proteinExistence type="predicted"/>
<dbReference type="PATRIC" id="fig|573737.6.peg.5615"/>
<evidence type="ECO:0000313" key="2">
    <source>
        <dbReference type="Proteomes" id="UP000035050"/>
    </source>
</evidence>
<dbReference type="EMBL" id="CP011518">
    <property type="protein sequence ID" value="AKK24740.1"/>
    <property type="molecule type" value="Genomic_DNA"/>
</dbReference>
<sequence>MVAEAHVSMLNTPLELRKDGQFMAKVTVAGPHGEISIGLALVPECFHEYAYGRDDKGRLTADDFARSRWMDTNADNENVLLRQLADFAQTAPQLLRDNRDTVELIMTGIMRAAPTPENECLCQALAKAKIYVRPFVAGQSYYEMQAHYLNMGLPDDDASQRALQQAAAEAGFMGNAHFHRLDRL</sequence>
<dbReference type="KEGG" id="pox:MB84_28465"/>
<dbReference type="AlphaFoldDB" id="A0A0G3IHT3"/>
<evidence type="ECO:0000313" key="1">
    <source>
        <dbReference type="EMBL" id="AKK24740.1"/>
    </source>
</evidence>
<gene>
    <name evidence="1" type="ORF">MB84_28465</name>
</gene>
<geneLocation type="plasmid" evidence="1 2">
    <name>pPO70-1</name>
</geneLocation>
<protein>
    <submittedName>
        <fullName evidence="1">Uncharacterized protein</fullName>
    </submittedName>
</protein>
<name>A0A0G3IHT3_9BURK</name>
<accession>A0A0G3IHT3</accession>